<gene>
    <name evidence="1" type="ORF">F6X26_26720</name>
</gene>
<accession>A0A619I4F8</accession>
<name>A0A619I4F8_SALER</name>
<sequence length="61" mass="6559">MSVHNQMSDRQVIFQTANAPGISGTGNARQIVCWPGLTHQLSPVPPGLKQIQLPGIRQPEG</sequence>
<evidence type="ECO:0000313" key="1">
    <source>
        <dbReference type="EMBL" id="ECX6662484.1"/>
    </source>
</evidence>
<proteinExistence type="predicted"/>
<reference evidence="1" key="1">
    <citation type="submission" date="2019-09" db="EMBL/GenBank/DDBJ databases">
        <authorList>
            <consortium name="PulseNet: The National Subtyping Network for Foodborne Disease Surveillance"/>
            <person name="Tarr C.L."/>
            <person name="Trees E."/>
            <person name="Katz L.S."/>
            <person name="Carleton-Romer H.A."/>
            <person name="Stroika S."/>
            <person name="Kucerova Z."/>
            <person name="Roache K.F."/>
            <person name="Sabol A.L."/>
            <person name="Besser J."/>
            <person name="Gerner-Smidt P."/>
        </authorList>
    </citation>
    <scope>NUCLEOTIDE SEQUENCE</scope>
    <source>
        <strain evidence="1">PNUSAS101199</strain>
    </source>
</reference>
<comment type="caution">
    <text evidence="1">The sequence shown here is derived from an EMBL/GenBank/DDBJ whole genome shotgun (WGS) entry which is preliminary data.</text>
</comment>
<protein>
    <submittedName>
        <fullName evidence="1">Uncharacterized protein</fullName>
    </submittedName>
</protein>
<organism evidence="1">
    <name type="scientific">Salmonella enterica</name>
    <name type="common">Salmonella choleraesuis</name>
    <dbReference type="NCBI Taxonomy" id="28901"/>
    <lineage>
        <taxon>Bacteria</taxon>
        <taxon>Pseudomonadati</taxon>
        <taxon>Pseudomonadota</taxon>
        <taxon>Gammaproteobacteria</taxon>
        <taxon>Enterobacterales</taxon>
        <taxon>Enterobacteriaceae</taxon>
        <taxon>Salmonella</taxon>
    </lineage>
</organism>
<dbReference type="EMBL" id="AALAOU010000033">
    <property type="protein sequence ID" value="ECX6662484.1"/>
    <property type="molecule type" value="Genomic_DNA"/>
</dbReference>
<dbReference type="AlphaFoldDB" id="A0A619I4F8"/>